<name>A0A251S5B5_HELAN</name>
<dbReference type="STRING" id="4232.A0A251S5B5"/>
<organism evidence="2 3">
    <name type="scientific">Helianthus annuus</name>
    <name type="common">Common sunflower</name>
    <dbReference type="NCBI Taxonomy" id="4232"/>
    <lineage>
        <taxon>Eukaryota</taxon>
        <taxon>Viridiplantae</taxon>
        <taxon>Streptophyta</taxon>
        <taxon>Embryophyta</taxon>
        <taxon>Tracheophyta</taxon>
        <taxon>Spermatophyta</taxon>
        <taxon>Magnoliopsida</taxon>
        <taxon>eudicotyledons</taxon>
        <taxon>Gunneridae</taxon>
        <taxon>Pentapetalae</taxon>
        <taxon>asterids</taxon>
        <taxon>campanulids</taxon>
        <taxon>Asterales</taxon>
        <taxon>Asteraceae</taxon>
        <taxon>Asteroideae</taxon>
        <taxon>Heliantheae alliance</taxon>
        <taxon>Heliantheae</taxon>
        <taxon>Helianthus</taxon>
    </lineage>
</organism>
<sequence length="190" mass="22024">MPHGGGIINCYHYTWSYPQKSTRISVHYTVHKTHFSFFNKPHNHLLLHLITHHHHGHNNNNIHHHLLLLKPHLCRTEHHTHRQTNLNLLQNPQILHSWNPNTRHCQYVGISCHNNQITKLILPHFSLKGSVPNTLFSLSELTVLDLSSNHLSGELSGNISHLRRLEQLNLGQNQFSGKIIPVSEFERCLN</sequence>
<dbReference type="EC" id="2.7.11.1" evidence="1"/>
<dbReference type="EMBL" id="MNCJ02000330">
    <property type="protein sequence ID" value="KAF5763018.1"/>
    <property type="molecule type" value="Genomic_DNA"/>
</dbReference>
<dbReference type="AlphaFoldDB" id="A0A251S5B5"/>
<reference evidence="2" key="2">
    <citation type="submission" date="2017-02" db="EMBL/GenBank/DDBJ databases">
        <title>Sunflower complete genome.</title>
        <authorList>
            <person name="Langlade N."/>
            <person name="Munos S."/>
        </authorList>
    </citation>
    <scope>NUCLEOTIDE SEQUENCE [LARGE SCALE GENOMIC DNA]</scope>
    <source>
        <tissue evidence="2">Leaves</tissue>
    </source>
</reference>
<evidence type="ECO:0000313" key="3">
    <source>
        <dbReference type="Proteomes" id="UP000215914"/>
    </source>
</evidence>
<keyword evidence="3" id="KW-1185">Reference proteome</keyword>
<keyword evidence="1" id="KW-0418">Kinase</keyword>
<dbReference type="PANTHER" id="PTHR48010:SF58">
    <property type="entry name" value="RECEPTOR PROTEIN KINASE-LIKE PROTEIN ZAR1"/>
    <property type="match status" value="1"/>
</dbReference>
<accession>A0A251S5B5</accession>
<keyword evidence="1" id="KW-0723">Serine/threonine-protein kinase</keyword>
<dbReference type="Proteomes" id="UP000215914">
    <property type="component" value="Chromosome 15"/>
</dbReference>
<dbReference type="InterPro" id="IPR032675">
    <property type="entry name" value="LRR_dom_sf"/>
</dbReference>
<dbReference type="GO" id="GO:0004674">
    <property type="term" value="F:protein serine/threonine kinase activity"/>
    <property type="evidence" value="ECO:0007669"/>
    <property type="project" value="UniProtKB-KW"/>
</dbReference>
<dbReference type="SUPFAM" id="SSF52058">
    <property type="entry name" value="L domain-like"/>
    <property type="match status" value="1"/>
</dbReference>
<dbReference type="InterPro" id="IPR001611">
    <property type="entry name" value="Leu-rich_rpt"/>
</dbReference>
<reference evidence="1 3" key="1">
    <citation type="journal article" date="2017" name="Nature">
        <title>The sunflower genome provides insights into oil metabolism, flowering and Asterid evolution.</title>
        <authorList>
            <person name="Badouin H."/>
            <person name="Gouzy J."/>
            <person name="Grassa C.J."/>
            <person name="Murat F."/>
            <person name="Staton S.E."/>
            <person name="Cottret L."/>
            <person name="Lelandais-Briere C."/>
            <person name="Owens G.L."/>
            <person name="Carrere S."/>
            <person name="Mayjonade B."/>
            <person name="Legrand L."/>
            <person name="Gill N."/>
            <person name="Kane N.C."/>
            <person name="Bowers J.E."/>
            <person name="Hubner S."/>
            <person name="Bellec A."/>
            <person name="Berard A."/>
            <person name="Berges H."/>
            <person name="Blanchet N."/>
            <person name="Boniface M.C."/>
            <person name="Brunel D."/>
            <person name="Catrice O."/>
            <person name="Chaidir N."/>
            <person name="Claudel C."/>
            <person name="Donnadieu C."/>
            <person name="Faraut T."/>
            <person name="Fievet G."/>
            <person name="Helmstetter N."/>
            <person name="King M."/>
            <person name="Knapp S.J."/>
            <person name="Lai Z."/>
            <person name="Le Paslier M.C."/>
            <person name="Lippi Y."/>
            <person name="Lorenzon L."/>
            <person name="Mandel J.R."/>
            <person name="Marage G."/>
            <person name="Marchand G."/>
            <person name="Marquand E."/>
            <person name="Bret-Mestries E."/>
            <person name="Morien E."/>
            <person name="Nambeesan S."/>
            <person name="Nguyen T."/>
            <person name="Pegot-Espagnet P."/>
            <person name="Pouilly N."/>
            <person name="Raftis F."/>
            <person name="Sallet E."/>
            <person name="Schiex T."/>
            <person name="Thomas J."/>
            <person name="Vandecasteele C."/>
            <person name="Vares D."/>
            <person name="Vear F."/>
            <person name="Vautrin S."/>
            <person name="Crespi M."/>
            <person name="Mangin B."/>
            <person name="Burke J.M."/>
            <person name="Salse J."/>
            <person name="Munos S."/>
            <person name="Vincourt P."/>
            <person name="Rieseberg L.H."/>
            <person name="Langlade N.B."/>
        </authorList>
    </citation>
    <scope>NUCLEOTIDE SEQUENCE [LARGE SCALE GENOMIC DNA]</scope>
    <source>
        <strain evidence="3">cv. SF193</strain>
        <tissue evidence="1">Leaves</tissue>
    </source>
</reference>
<evidence type="ECO:0000313" key="1">
    <source>
        <dbReference type="EMBL" id="KAF5763018.1"/>
    </source>
</evidence>
<gene>
    <name evidence="2" type="ORF">HannXRQ_Chr15g0467881</name>
    <name evidence="1" type="ORF">HanXRQr2_Chr15g0675431</name>
</gene>
<protein>
    <submittedName>
        <fullName evidence="1">Non-specific serine/threonine protein kinase</fullName>
        <ecNumber evidence="1">2.7.11.1</ecNumber>
    </submittedName>
    <submittedName>
        <fullName evidence="2">Putative leucine-rich repeat domain, L domain-like protein</fullName>
    </submittedName>
</protein>
<proteinExistence type="predicted"/>
<dbReference type="EMBL" id="CM007904">
    <property type="protein sequence ID" value="OTF94049.1"/>
    <property type="molecule type" value="Genomic_DNA"/>
</dbReference>
<dbReference type="Pfam" id="PF13855">
    <property type="entry name" value="LRR_8"/>
    <property type="match status" value="1"/>
</dbReference>
<dbReference type="InParanoid" id="A0A251S5B5"/>
<evidence type="ECO:0000313" key="2">
    <source>
        <dbReference type="EMBL" id="OTF94049.1"/>
    </source>
</evidence>
<reference evidence="1" key="3">
    <citation type="submission" date="2020-06" db="EMBL/GenBank/DDBJ databases">
        <title>Helianthus annuus Genome sequencing and assembly Release 2.</title>
        <authorList>
            <person name="Gouzy J."/>
            <person name="Langlade N."/>
            <person name="Munos S."/>
        </authorList>
    </citation>
    <scope>NUCLEOTIDE SEQUENCE</scope>
    <source>
        <tissue evidence="1">Leaves</tissue>
    </source>
</reference>
<dbReference type="InterPro" id="IPR050994">
    <property type="entry name" value="At_inactive_RLKs"/>
</dbReference>
<dbReference type="Gene3D" id="3.80.10.10">
    <property type="entry name" value="Ribonuclease Inhibitor"/>
    <property type="match status" value="1"/>
</dbReference>
<dbReference type="PANTHER" id="PTHR48010">
    <property type="entry name" value="OS05G0588300 PROTEIN"/>
    <property type="match status" value="1"/>
</dbReference>
<keyword evidence="1" id="KW-0808">Transferase</keyword>
<dbReference type="Gramene" id="mRNA:HanXRQr2_Chr15g0675431">
    <property type="protein sequence ID" value="CDS:HanXRQr2_Chr15g0675431.1"/>
    <property type="gene ID" value="HanXRQr2_Chr15g0675431"/>
</dbReference>